<dbReference type="Proteomes" id="UP000265618">
    <property type="component" value="Unassembled WGS sequence"/>
</dbReference>
<accession>A0A9K3CZ19</accession>
<evidence type="ECO:0000313" key="2">
    <source>
        <dbReference type="EMBL" id="GIQ86004.1"/>
    </source>
</evidence>
<reference evidence="2 3" key="1">
    <citation type="journal article" date="2018" name="PLoS ONE">
        <title>The draft genome of Kipferlia bialata reveals reductive genome evolution in fornicate parasites.</title>
        <authorList>
            <person name="Tanifuji G."/>
            <person name="Takabayashi S."/>
            <person name="Kume K."/>
            <person name="Takagi M."/>
            <person name="Nakayama T."/>
            <person name="Kamikawa R."/>
            <person name="Inagaki Y."/>
            <person name="Hashimoto T."/>
        </authorList>
    </citation>
    <scope>NUCLEOTIDE SEQUENCE [LARGE SCALE GENOMIC DNA]</scope>
    <source>
        <strain evidence="2">NY0173</strain>
    </source>
</reference>
<dbReference type="AlphaFoldDB" id="A0A9K3CZ19"/>
<feature type="transmembrane region" description="Helical" evidence="1">
    <location>
        <begin position="714"/>
        <end position="736"/>
    </location>
</feature>
<keyword evidence="1" id="KW-1133">Transmembrane helix</keyword>
<keyword evidence="3" id="KW-1185">Reference proteome</keyword>
<dbReference type="PANTHER" id="PTHR36220:SF1">
    <property type="entry name" value="GAMMA TUBULIN COMPLEX COMPONENT C-TERMINAL DOMAIN-CONTAINING PROTEIN"/>
    <property type="match status" value="1"/>
</dbReference>
<proteinExistence type="predicted"/>
<evidence type="ECO:0000313" key="3">
    <source>
        <dbReference type="Proteomes" id="UP000265618"/>
    </source>
</evidence>
<evidence type="ECO:0000256" key="1">
    <source>
        <dbReference type="SAM" id="Phobius"/>
    </source>
</evidence>
<keyword evidence="1" id="KW-0812">Transmembrane</keyword>
<protein>
    <submittedName>
        <fullName evidence="2">Uncharacterized protein</fullName>
    </submittedName>
</protein>
<sequence>SGAVYVYTHDAESDLFVLQQRLQDPTPAYGESFGYEVAIDGCDLVVATYTVVFYSEYDTETGVWAEPVMITPRADHASLYNSHITLSNRWLAIGYNTGDKTNHVLVYTLTLDGWPTLDPLFTLSPPDLLEDTHYGMSLSIDMDGTSVSNLTSGWLVVGERLADVDGVEHAGKVHVYQWVDTGIGGSFVHYTTLSQTTPQDTVTFGQNIVLSQGVLAITAEDDAQSVTRYECYSDTLEAQAEGECVWTQTSVIKARYGEWGGFGDGLAVYGGGIYVGSELTHGYDANGRYLSARAGSVYLTSTVNVSEDTADLVLVYSDAIPGVVTGSLALYSDQGALVGTGPDTLMGWDGETPTADGIDTHLGKYLIESTLPDVTETPAVLDLYVNDRPFASVDTDHFIYRDNLSDALPMTMGTCEQTYVPFSLFTSGGYLVYEDVSDYLSAGWESGVIPNDGVSLTYADSGFYSLSVTAPATTATHTLTLSILDDIVLSVSGVDVSPTVDPLASDVTCPMFAILGERFQIEIDPVDGCGVPLEQYTVDITIRDYMSDVVASVSMVVEEGVFVHDLQIDIEGAYSVQAEVNDTIVAQGLALFVSIMTVEVDGVTYPVAASESEYLSLPDSVTVNHTLPVRVAVNDVIHSAIPDMGERMQLLVTDRSNGSQTVYDMEYQGNDGGYDTHNVYECDIYPSYKGEFTLTVTIDGDTLLASIVEVRGSIVPYVIGAVVLCALIGCGIWWYMRRKRYAHRHQLLANEEDHA</sequence>
<organism evidence="2 3">
    <name type="scientific">Kipferlia bialata</name>
    <dbReference type="NCBI Taxonomy" id="797122"/>
    <lineage>
        <taxon>Eukaryota</taxon>
        <taxon>Metamonada</taxon>
        <taxon>Carpediemonas-like organisms</taxon>
        <taxon>Kipferlia</taxon>
    </lineage>
</organism>
<comment type="caution">
    <text evidence="2">The sequence shown here is derived from an EMBL/GenBank/DDBJ whole genome shotgun (WGS) entry which is preliminary data.</text>
</comment>
<gene>
    <name evidence="2" type="ORF">KIPB_007772</name>
</gene>
<dbReference type="PANTHER" id="PTHR36220">
    <property type="entry name" value="UNNAMED PRODUCT"/>
    <property type="match status" value="1"/>
</dbReference>
<feature type="non-terminal residue" evidence="2">
    <location>
        <position position="1"/>
    </location>
</feature>
<keyword evidence="1" id="KW-0472">Membrane</keyword>
<name>A0A9K3CZ19_9EUKA</name>
<dbReference type="EMBL" id="BDIP01002258">
    <property type="protein sequence ID" value="GIQ86004.1"/>
    <property type="molecule type" value="Genomic_DNA"/>
</dbReference>